<dbReference type="AlphaFoldDB" id="A0A0A9HPK6"/>
<organism evidence="1">
    <name type="scientific">Arundo donax</name>
    <name type="common">Giant reed</name>
    <name type="synonym">Donax arundinaceus</name>
    <dbReference type="NCBI Taxonomy" id="35708"/>
    <lineage>
        <taxon>Eukaryota</taxon>
        <taxon>Viridiplantae</taxon>
        <taxon>Streptophyta</taxon>
        <taxon>Embryophyta</taxon>
        <taxon>Tracheophyta</taxon>
        <taxon>Spermatophyta</taxon>
        <taxon>Magnoliopsida</taxon>
        <taxon>Liliopsida</taxon>
        <taxon>Poales</taxon>
        <taxon>Poaceae</taxon>
        <taxon>PACMAD clade</taxon>
        <taxon>Arundinoideae</taxon>
        <taxon>Arundineae</taxon>
        <taxon>Arundo</taxon>
    </lineage>
</organism>
<accession>A0A0A9HPK6</accession>
<protein>
    <submittedName>
        <fullName evidence="1">Uncharacterized protein</fullName>
    </submittedName>
</protein>
<evidence type="ECO:0000313" key="1">
    <source>
        <dbReference type="EMBL" id="JAE34858.1"/>
    </source>
</evidence>
<name>A0A0A9HPK6_ARUDO</name>
<proteinExistence type="predicted"/>
<reference evidence="1" key="1">
    <citation type="submission" date="2014-09" db="EMBL/GenBank/DDBJ databases">
        <authorList>
            <person name="Magalhaes I.L.F."/>
            <person name="Oliveira U."/>
            <person name="Santos F.R."/>
            <person name="Vidigal T.H.D.A."/>
            <person name="Brescovit A.D."/>
            <person name="Santos A.J."/>
        </authorList>
    </citation>
    <scope>NUCLEOTIDE SEQUENCE</scope>
    <source>
        <tissue evidence="1">Shoot tissue taken approximately 20 cm above the soil surface</tissue>
    </source>
</reference>
<dbReference type="EMBL" id="GBRH01163038">
    <property type="protein sequence ID" value="JAE34858.1"/>
    <property type="molecule type" value="Transcribed_RNA"/>
</dbReference>
<sequence length="39" mass="4118">MSPQANLEQNLLVPHSLRGGCFHKSTTAIPSPTTPAAML</sequence>
<reference evidence="1" key="2">
    <citation type="journal article" date="2015" name="Data Brief">
        <title>Shoot transcriptome of the giant reed, Arundo donax.</title>
        <authorList>
            <person name="Barrero R.A."/>
            <person name="Guerrero F.D."/>
            <person name="Moolhuijzen P."/>
            <person name="Goolsby J.A."/>
            <person name="Tidwell J."/>
            <person name="Bellgard S.E."/>
            <person name="Bellgard M.I."/>
        </authorList>
    </citation>
    <scope>NUCLEOTIDE SEQUENCE</scope>
    <source>
        <tissue evidence="1">Shoot tissue taken approximately 20 cm above the soil surface</tissue>
    </source>
</reference>